<dbReference type="PANTHER" id="PTHR31157:SF1">
    <property type="entry name" value="SCP DOMAIN-CONTAINING PROTEIN"/>
    <property type="match status" value="1"/>
</dbReference>
<dbReference type="PANTHER" id="PTHR31157">
    <property type="entry name" value="SCP DOMAIN-CONTAINING PROTEIN"/>
    <property type="match status" value="1"/>
</dbReference>
<dbReference type="EMBL" id="RKLV01000002">
    <property type="protein sequence ID" value="MCX2818160.1"/>
    <property type="molecule type" value="Genomic_DNA"/>
</dbReference>
<organism evidence="3 4">
    <name type="scientific">Halorutilus salinus</name>
    <dbReference type="NCBI Taxonomy" id="2487751"/>
    <lineage>
        <taxon>Archaea</taxon>
        <taxon>Methanobacteriati</taxon>
        <taxon>Methanobacteriota</taxon>
        <taxon>Stenosarchaea group</taxon>
        <taxon>Halobacteria</taxon>
        <taxon>Halorutilales</taxon>
        <taxon>Halorutilaceae</taxon>
        <taxon>Halorutilus</taxon>
    </lineage>
</organism>
<dbReference type="InterPro" id="IPR014044">
    <property type="entry name" value="CAP_dom"/>
</dbReference>
<protein>
    <submittedName>
        <fullName evidence="3">CAP domain-containing protein</fullName>
    </submittedName>
</protein>
<name>A0A9Q4C1F6_9EURY</name>
<comment type="caution">
    <text evidence="3">The sequence shown here is derived from an EMBL/GenBank/DDBJ whole genome shotgun (WGS) entry which is preliminary data.</text>
</comment>
<evidence type="ECO:0000313" key="4">
    <source>
        <dbReference type="Proteomes" id="UP001149411"/>
    </source>
</evidence>
<sequence>MQNRKTDSGSLAMTALKIVVGLFFVGALALIGVFGYAQLDDGADTPEFEKAGELRYEVAGDWDNPGRYEGETYDRGEIEEAVVEHTNEERRAEGLGVLEASERHRSAARSHSADMANHGYVGHVGSEGRGFEERVEPRGCSSLGENAAATFYEVPVRNARTDGTEMNTDAEDVADMLVDDWMASPAHRENLLGEYDSVTVGVYVSAGNTVFATQVFCGG</sequence>
<reference evidence="3" key="1">
    <citation type="submission" date="2022-09" db="EMBL/GenBank/DDBJ databases">
        <title>Haloadaptaus new haloarchaeum isolated from saline soil.</title>
        <authorList>
            <person name="Duran-Viseras A."/>
            <person name="Sanchez-Porro C."/>
            <person name="Ventosa A."/>
        </authorList>
    </citation>
    <scope>NUCLEOTIDE SEQUENCE</scope>
    <source>
        <strain evidence="3">F3-133</strain>
    </source>
</reference>
<evidence type="ECO:0000259" key="2">
    <source>
        <dbReference type="Pfam" id="PF00188"/>
    </source>
</evidence>
<feature type="transmembrane region" description="Helical" evidence="1">
    <location>
        <begin position="12"/>
        <end position="37"/>
    </location>
</feature>
<dbReference type="AlphaFoldDB" id="A0A9Q4C1F6"/>
<dbReference type="SUPFAM" id="SSF55797">
    <property type="entry name" value="PR-1-like"/>
    <property type="match status" value="1"/>
</dbReference>
<keyword evidence="1" id="KW-0812">Transmembrane</keyword>
<evidence type="ECO:0000313" key="3">
    <source>
        <dbReference type="EMBL" id="MCX2818160.1"/>
    </source>
</evidence>
<gene>
    <name evidence="3" type="ORF">EGH25_02185</name>
</gene>
<dbReference type="Proteomes" id="UP001149411">
    <property type="component" value="Unassembled WGS sequence"/>
</dbReference>
<keyword evidence="1" id="KW-1133">Transmembrane helix</keyword>
<dbReference type="Pfam" id="PF00188">
    <property type="entry name" value="CAP"/>
    <property type="match status" value="1"/>
</dbReference>
<dbReference type="CDD" id="cd05379">
    <property type="entry name" value="CAP_bacterial"/>
    <property type="match status" value="1"/>
</dbReference>
<dbReference type="Gene3D" id="3.40.33.10">
    <property type="entry name" value="CAP"/>
    <property type="match status" value="1"/>
</dbReference>
<dbReference type="InterPro" id="IPR035940">
    <property type="entry name" value="CAP_sf"/>
</dbReference>
<feature type="domain" description="SCP" evidence="2">
    <location>
        <begin position="84"/>
        <end position="216"/>
    </location>
</feature>
<accession>A0A9Q4C1F6</accession>
<keyword evidence="1" id="KW-0472">Membrane</keyword>
<dbReference type="RefSeq" id="WP_266085849.1">
    <property type="nucleotide sequence ID" value="NZ_RKLV01000002.1"/>
</dbReference>
<keyword evidence="4" id="KW-1185">Reference proteome</keyword>
<evidence type="ECO:0000256" key="1">
    <source>
        <dbReference type="SAM" id="Phobius"/>
    </source>
</evidence>
<proteinExistence type="predicted"/>